<dbReference type="AlphaFoldDB" id="A0A6N3FFX7"/>
<organism evidence="1">
    <name type="scientific">Clostridium butyricum</name>
    <dbReference type="NCBI Taxonomy" id="1492"/>
    <lineage>
        <taxon>Bacteria</taxon>
        <taxon>Bacillati</taxon>
        <taxon>Bacillota</taxon>
        <taxon>Clostridia</taxon>
        <taxon>Eubacteriales</taxon>
        <taxon>Clostridiaceae</taxon>
        <taxon>Clostridium</taxon>
    </lineage>
</organism>
<proteinExistence type="predicted"/>
<name>A0A6N3FFX7_CLOBU</name>
<dbReference type="InterPro" id="IPR035901">
    <property type="entry name" value="GIY-YIG_endonuc_sf"/>
</dbReference>
<dbReference type="SUPFAM" id="SSF82771">
    <property type="entry name" value="GIY-YIG endonuclease"/>
    <property type="match status" value="1"/>
</dbReference>
<accession>A0A6N3FFX7</accession>
<dbReference type="RefSeq" id="WP_156736962.1">
    <property type="nucleotide sequence ID" value="NZ_CACRTU010000024.1"/>
</dbReference>
<gene>
    <name evidence="1" type="ORF">CBLFYP62_02564</name>
</gene>
<reference evidence="1" key="1">
    <citation type="submission" date="2019-11" db="EMBL/GenBank/DDBJ databases">
        <authorList>
            <person name="Feng L."/>
        </authorList>
    </citation>
    <scope>NUCLEOTIDE SEQUENCE</scope>
    <source>
        <strain evidence="1">CButyricumLFYP62</strain>
    </source>
</reference>
<protein>
    <recommendedName>
        <fullName evidence="2">GIY-YIG domain-containing protein</fullName>
    </recommendedName>
</protein>
<sequence length="179" mass="21979">MNKLEEKKCYKEYHKNYYKENKEYFKDYYKNYYLKNKEKMKENHQKYLDSNKGEFVYFHLDKDGEVLYVGSYLDRPIEERQSAHLTGNSNLKMTAEEYKEKYGLDKIIYKDYFGFMFNLDELHFVENYFIEKYKPILNKVRPKFNEDNFALKKEGLEYMAEAMFIQEFDMGKYFKGDVA</sequence>
<dbReference type="EMBL" id="CACRTU010000024">
    <property type="protein sequence ID" value="VYU50982.1"/>
    <property type="molecule type" value="Genomic_DNA"/>
</dbReference>
<evidence type="ECO:0008006" key="2">
    <source>
        <dbReference type="Google" id="ProtNLM"/>
    </source>
</evidence>
<evidence type="ECO:0000313" key="1">
    <source>
        <dbReference type="EMBL" id="VYU50982.1"/>
    </source>
</evidence>